<dbReference type="InterPro" id="IPR005225">
    <property type="entry name" value="Small_GTP-bd"/>
</dbReference>
<gene>
    <name evidence="4 5" type="primary">LOC101856971</name>
</gene>
<organism evidence="3 5">
    <name type="scientific">Aplysia californica</name>
    <name type="common">California sea hare</name>
    <dbReference type="NCBI Taxonomy" id="6500"/>
    <lineage>
        <taxon>Eukaryota</taxon>
        <taxon>Metazoa</taxon>
        <taxon>Spiralia</taxon>
        <taxon>Lophotrochozoa</taxon>
        <taxon>Mollusca</taxon>
        <taxon>Gastropoda</taxon>
        <taxon>Heterobranchia</taxon>
        <taxon>Euthyneura</taxon>
        <taxon>Tectipleura</taxon>
        <taxon>Aplysiida</taxon>
        <taxon>Aplysioidea</taxon>
        <taxon>Aplysiidae</taxon>
        <taxon>Aplysia</taxon>
    </lineage>
</organism>
<dbReference type="SMART" id="SM00175">
    <property type="entry name" value="RAB"/>
    <property type="match status" value="1"/>
</dbReference>
<evidence type="ECO:0000313" key="3">
    <source>
        <dbReference type="Proteomes" id="UP000694888"/>
    </source>
</evidence>
<dbReference type="CDD" id="cd00157">
    <property type="entry name" value="Rho"/>
    <property type="match status" value="1"/>
</dbReference>
<dbReference type="InterPro" id="IPR027417">
    <property type="entry name" value="P-loop_NTPase"/>
</dbReference>
<evidence type="ECO:0000313" key="5">
    <source>
        <dbReference type="RefSeq" id="XP_035826721.1"/>
    </source>
</evidence>
<evidence type="ECO:0000256" key="1">
    <source>
        <dbReference type="ARBA" id="ARBA00022741"/>
    </source>
</evidence>
<dbReference type="InterPro" id="IPR003578">
    <property type="entry name" value="Small_GTPase_Rho"/>
</dbReference>
<dbReference type="NCBIfam" id="TIGR00231">
    <property type="entry name" value="small_GTP"/>
    <property type="match status" value="1"/>
</dbReference>
<dbReference type="SMART" id="SM00174">
    <property type="entry name" value="RHO"/>
    <property type="match status" value="1"/>
</dbReference>
<keyword evidence="3" id="KW-1185">Reference proteome</keyword>
<accession>A0ABM1VWC9</accession>
<dbReference type="PROSITE" id="PS51419">
    <property type="entry name" value="RAB"/>
    <property type="match status" value="1"/>
</dbReference>
<dbReference type="SUPFAM" id="SSF52540">
    <property type="entry name" value="P-loop containing nucleoside triphosphate hydrolases"/>
    <property type="match status" value="1"/>
</dbReference>
<sequence length="202" mass="22725">MGCCAGKSKAEAAEEDNRRKIVVVGDGGVGKTCLIRRYINGEFDEFTPQAYIPSSLETHTREMTVGNKKFVAIICDTGGQETFRHLRKTSYPNSDAVIVCFSLDNEESLKNIHNLWIPEMQKLCPRVPMILVGNKLDLREEAYKPDGFIKESKGLQAVKKHKMVTYLETSSLNDTNVDKVFETAMAEAAKRKKQNKKSFDDV</sequence>
<dbReference type="RefSeq" id="XP_035826721.1">
    <property type="nucleotide sequence ID" value="XM_035970828.1"/>
</dbReference>
<dbReference type="Gene3D" id="3.40.50.300">
    <property type="entry name" value="P-loop containing nucleotide triphosphate hydrolases"/>
    <property type="match status" value="1"/>
</dbReference>
<protein>
    <submittedName>
        <fullName evidence="4 5">Ras-like GTP-binding protein Rho1 isoform X1</fullName>
    </submittedName>
</protein>
<dbReference type="SMART" id="SM00173">
    <property type="entry name" value="RAS"/>
    <property type="match status" value="1"/>
</dbReference>
<dbReference type="PRINTS" id="PR00449">
    <property type="entry name" value="RASTRNSFRMNG"/>
</dbReference>
<dbReference type="PROSITE" id="PS51420">
    <property type="entry name" value="RHO"/>
    <property type="match status" value="1"/>
</dbReference>
<dbReference type="PANTHER" id="PTHR24072">
    <property type="entry name" value="RHO FAMILY GTPASE"/>
    <property type="match status" value="1"/>
</dbReference>
<dbReference type="Proteomes" id="UP000694888">
    <property type="component" value="Unplaced"/>
</dbReference>
<dbReference type="InterPro" id="IPR001806">
    <property type="entry name" value="Small_GTPase"/>
</dbReference>
<evidence type="ECO:0000313" key="4">
    <source>
        <dbReference type="RefSeq" id="XP_005102501.1"/>
    </source>
</evidence>
<dbReference type="Pfam" id="PF00071">
    <property type="entry name" value="Ras"/>
    <property type="match status" value="1"/>
</dbReference>
<dbReference type="PROSITE" id="PS51421">
    <property type="entry name" value="RAS"/>
    <property type="match status" value="1"/>
</dbReference>
<proteinExistence type="predicted"/>
<keyword evidence="2" id="KW-0342">GTP-binding</keyword>
<reference evidence="4 5" key="1">
    <citation type="submission" date="2025-05" db="UniProtKB">
        <authorList>
            <consortium name="RefSeq"/>
        </authorList>
    </citation>
    <scope>IDENTIFICATION</scope>
</reference>
<name>A0ABM1VWC9_APLCA</name>
<keyword evidence="1" id="KW-0547">Nucleotide-binding</keyword>
<evidence type="ECO:0000256" key="2">
    <source>
        <dbReference type="ARBA" id="ARBA00023134"/>
    </source>
</evidence>
<dbReference type="GeneID" id="101856971"/>
<dbReference type="RefSeq" id="XP_005102501.1">
    <property type="nucleotide sequence ID" value="XM_005102444.3"/>
</dbReference>
<dbReference type="SMART" id="SM00176">
    <property type="entry name" value="RAN"/>
    <property type="match status" value="1"/>
</dbReference>